<dbReference type="Pfam" id="PF00149">
    <property type="entry name" value="Metallophos"/>
    <property type="match status" value="1"/>
</dbReference>
<dbReference type="GO" id="GO:0016787">
    <property type="term" value="F:hydrolase activity"/>
    <property type="evidence" value="ECO:0007669"/>
    <property type="project" value="InterPro"/>
</dbReference>
<dbReference type="EMBL" id="JACHGJ010000001">
    <property type="protein sequence ID" value="MBB6478394.1"/>
    <property type="molecule type" value="Genomic_DNA"/>
</dbReference>
<evidence type="ECO:0000313" key="3">
    <source>
        <dbReference type="Proteomes" id="UP000587760"/>
    </source>
</evidence>
<dbReference type="InterPro" id="IPR029052">
    <property type="entry name" value="Metallo-depent_PP-like"/>
</dbReference>
<sequence>MKILCVADQRSPLVYSTGIKERFKDVDLVLGAGDLPMDYYGYIVSSLNKRLYFVFGNHNLKHYDRLARKSQAFSFDPESVNQHSFGSILATGRVIRDKKTGLIIVGMGGSIDYNHGVNQYTDSQMYLKLFRLIPRLLWNKLIHGRYMDIFLTHSPPRGLNDREDPCHRGFKSFVWFLDRFKPKYMLHGHIHLYERNIPREIQYKNTKIINVFDYYVLEPEL</sequence>
<organism evidence="2 3">
    <name type="scientific">Spirochaeta isovalerica</name>
    <dbReference type="NCBI Taxonomy" id="150"/>
    <lineage>
        <taxon>Bacteria</taxon>
        <taxon>Pseudomonadati</taxon>
        <taxon>Spirochaetota</taxon>
        <taxon>Spirochaetia</taxon>
        <taxon>Spirochaetales</taxon>
        <taxon>Spirochaetaceae</taxon>
        <taxon>Spirochaeta</taxon>
    </lineage>
</organism>
<dbReference type="RefSeq" id="WP_184742192.1">
    <property type="nucleotide sequence ID" value="NZ_JACHGJ010000001.1"/>
</dbReference>
<dbReference type="InterPro" id="IPR004843">
    <property type="entry name" value="Calcineurin-like_PHP"/>
</dbReference>
<dbReference type="Gene3D" id="3.60.21.10">
    <property type="match status" value="1"/>
</dbReference>
<name>A0A841R0D1_9SPIO</name>
<comment type="caution">
    <text evidence="2">The sequence shown here is derived from an EMBL/GenBank/DDBJ whole genome shotgun (WGS) entry which is preliminary data.</text>
</comment>
<proteinExistence type="predicted"/>
<dbReference type="Proteomes" id="UP000587760">
    <property type="component" value="Unassembled WGS sequence"/>
</dbReference>
<reference evidence="2 3" key="1">
    <citation type="submission" date="2020-08" db="EMBL/GenBank/DDBJ databases">
        <title>Genomic Encyclopedia of Type Strains, Phase IV (KMG-IV): sequencing the most valuable type-strain genomes for metagenomic binning, comparative biology and taxonomic classification.</title>
        <authorList>
            <person name="Goeker M."/>
        </authorList>
    </citation>
    <scope>NUCLEOTIDE SEQUENCE [LARGE SCALE GENOMIC DNA]</scope>
    <source>
        <strain evidence="2 3">DSM 2461</strain>
    </source>
</reference>
<accession>A0A841R0D1</accession>
<gene>
    <name evidence="2" type="ORF">HNR50_000027</name>
</gene>
<dbReference type="SUPFAM" id="SSF56300">
    <property type="entry name" value="Metallo-dependent phosphatases"/>
    <property type="match status" value="1"/>
</dbReference>
<feature type="domain" description="Calcineurin-like phosphoesterase" evidence="1">
    <location>
        <begin position="24"/>
        <end position="192"/>
    </location>
</feature>
<evidence type="ECO:0000259" key="1">
    <source>
        <dbReference type="Pfam" id="PF00149"/>
    </source>
</evidence>
<keyword evidence="3" id="KW-1185">Reference proteome</keyword>
<evidence type="ECO:0000313" key="2">
    <source>
        <dbReference type="EMBL" id="MBB6478394.1"/>
    </source>
</evidence>
<dbReference type="AlphaFoldDB" id="A0A841R0D1"/>
<protein>
    <submittedName>
        <fullName evidence="2">Icc-related predicted phosphoesterase</fullName>
    </submittedName>
</protein>